<dbReference type="EMBL" id="JAUKUA010000008">
    <property type="protein sequence ID" value="KAK0702787.1"/>
    <property type="molecule type" value="Genomic_DNA"/>
</dbReference>
<evidence type="ECO:0000256" key="6">
    <source>
        <dbReference type="SAM" id="MobiDB-lite"/>
    </source>
</evidence>
<feature type="domain" description="C2H2-type" evidence="7">
    <location>
        <begin position="75"/>
        <end position="104"/>
    </location>
</feature>
<dbReference type="PROSITE" id="PS50157">
    <property type="entry name" value="ZINC_FINGER_C2H2_2"/>
    <property type="match status" value="4"/>
</dbReference>
<organism evidence="8 9">
    <name type="scientific">Lasiosphaeris hirsuta</name>
    <dbReference type="NCBI Taxonomy" id="260670"/>
    <lineage>
        <taxon>Eukaryota</taxon>
        <taxon>Fungi</taxon>
        <taxon>Dikarya</taxon>
        <taxon>Ascomycota</taxon>
        <taxon>Pezizomycotina</taxon>
        <taxon>Sordariomycetes</taxon>
        <taxon>Sordariomycetidae</taxon>
        <taxon>Sordariales</taxon>
        <taxon>Lasiosphaeriaceae</taxon>
        <taxon>Lasiosphaeris</taxon>
    </lineage>
</organism>
<dbReference type="GO" id="GO:0000977">
    <property type="term" value="F:RNA polymerase II transcription regulatory region sequence-specific DNA binding"/>
    <property type="evidence" value="ECO:0007669"/>
    <property type="project" value="TreeGrafter"/>
</dbReference>
<accession>A0AA40DJ91</accession>
<dbReference type="Pfam" id="PF12756">
    <property type="entry name" value="zf-C2H2_2"/>
    <property type="match status" value="1"/>
</dbReference>
<proteinExistence type="predicted"/>
<dbReference type="PROSITE" id="PS00028">
    <property type="entry name" value="ZINC_FINGER_C2H2_1"/>
    <property type="match status" value="4"/>
</dbReference>
<feature type="region of interest" description="Disordered" evidence="6">
    <location>
        <begin position="45"/>
        <end position="64"/>
    </location>
</feature>
<dbReference type="InterPro" id="IPR041661">
    <property type="entry name" value="ZN622/Rei1/Reh1_Znf-C2H2"/>
</dbReference>
<dbReference type="InterPro" id="IPR022755">
    <property type="entry name" value="Znf_C2H2_jaz"/>
</dbReference>
<feature type="domain" description="C2H2-type" evidence="7">
    <location>
        <begin position="139"/>
        <end position="168"/>
    </location>
</feature>
<keyword evidence="3 5" id="KW-0863">Zinc-finger</keyword>
<evidence type="ECO:0000256" key="2">
    <source>
        <dbReference type="ARBA" id="ARBA00022737"/>
    </source>
</evidence>
<protein>
    <recommendedName>
        <fullName evidence="7">C2H2-type domain-containing protein</fullName>
    </recommendedName>
</protein>
<keyword evidence="9" id="KW-1185">Reference proteome</keyword>
<sequence>MPSCCGCAFPDGQALKQHQAAKHLYSCQQCNRSFGTQTGLNDHNRDCHGSPSLKAEKSPSGTQATGRLIKNNGDCYCGACQRLFVDSAALTQHLQSAVHASEFRCCDCERNFVSMKALMQHLRDKVHNPRPTRAQNKIQTCQECNRQFRNEEALRQHQSSSIHQPARSFGCAAGGAGGQSCGRRFGSPAAMLQHLESGACSSGMDRHKLNLMVLRSDTEGLISNPAGAVQGLLGEATRQLAKATRSGDATLATDSRDIVSLRSGSSTGGVILTPSSSLISSSLSSPILTPTSGYSPAVTVFIKGGTRCALCPPTRRPFPTPQSLQQHLQSPAHDARIFHCPVSTPAVTETGRQVKPMVKWFSTVSGMGQHVESGACAKGGPGFGNVLRNLETRVREVGLAIRLAISE</sequence>
<evidence type="ECO:0000256" key="4">
    <source>
        <dbReference type="ARBA" id="ARBA00022833"/>
    </source>
</evidence>
<dbReference type="Pfam" id="PF13912">
    <property type="entry name" value="zf-C2H2_6"/>
    <property type="match status" value="1"/>
</dbReference>
<dbReference type="GO" id="GO:0000981">
    <property type="term" value="F:DNA-binding transcription factor activity, RNA polymerase II-specific"/>
    <property type="evidence" value="ECO:0007669"/>
    <property type="project" value="TreeGrafter"/>
</dbReference>
<dbReference type="InterPro" id="IPR013087">
    <property type="entry name" value="Znf_C2H2_type"/>
</dbReference>
<reference evidence="8" key="1">
    <citation type="submission" date="2023-06" db="EMBL/GenBank/DDBJ databases">
        <title>Genome-scale phylogeny and comparative genomics of the fungal order Sordariales.</title>
        <authorList>
            <consortium name="Lawrence Berkeley National Laboratory"/>
            <person name="Hensen N."/>
            <person name="Bonometti L."/>
            <person name="Westerberg I."/>
            <person name="Brannstrom I.O."/>
            <person name="Guillou S."/>
            <person name="Cros-Aarteil S."/>
            <person name="Calhoun S."/>
            <person name="Haridas S."/>
            <person name="Kuo A."/>
            <person name="Mondo S."/>
            <person name="Pangilinan J."/>
            <person name="Riley R."/>
            <person name="Labutti K."/>
            <person name="Andreopoulos B."/>
            <person name="Lipzen A."/>
            <person name="Chen C."/>
            <person name="Yanf M."/>
            <person name="Daum C."/>
            <person name="Ng V."/>
            <person name="Clum A."/>
            <person name="Steindorff A."/>
            <person name="Ohm R."/>
            <person name="Martin F."/>
            <person name="Silar P."/>
            <person name="Natvig D."/>
            <person name="Lalanne C."/>
            <person name="Gautier V."/>
            <person name="Ament-Velasquez S.L."/>
            <person name="Kruys A."/>
            <person name="Hutchinson M.I."/>
            <person name="Powell A.J."/>
            <person name="Barry K."/>
            <person name="Miller A.N."/>
            <person name="Grigoriev I.V."/>
            <person name="Debuchy R."/>
            <person name="Gladieux P."/>
            <person name="Thoren M.H."/>
            <person name="Johannesson H."/>
        </authorList>
    </citation>
    <scope>NUCLEOTIDE SEQUENCE</scope>
    <source>
        <strain evidence="8">SMH4607-1</strain>
    </source>
</reference>
<keyword evidence="1" id="KW-0479">Metal-binding</keyword>
<evidence type="ECO:0000313" key="9">
    <source>
        <dbReference type="Proteomes" id="UP001172102"/>
    </source>
</evidence>
<dbReference type="Gene3D" id="3.30.160.60">
    <property type="entry name" value="Classic Zinc Finger"/>
    <property type="match status" value="2"/>
</dbReference>
<evidence type="ECO:0000259" key="7">
    <source>
        <dbReference type="PROSITE" id="PS50157"/>
    </source>
</evidence>
<dbReference type="InterPro" id="IPR036236">
    <property type="entry name" value="Znf_C2H2_sf"/>
</dbReference>
<dbReference type="SUPFAM" id="SSF57667">
    <property type="entry name" value="beta-beta-alpha zinc fingers"/>
    <property type="match status" value="2"/>
</dbReference>
<dbReference type="PANTHER" id="PTHR24409:SF295">
    <property type="entry name" value="AZ2-RELATED"/>
    <property type="match status" value="1"/>
</dbReference>
<dbReference type="PANTHER" id="PTHR24409">
    <property type="entry name" value="ZINC FINGER PROTEIN 142"/>
    <property type="match status" value="1"/>
</dbReference>
<feature type="domain" description="C2H2-type" evidence="7">
    <location>
        <begin position="25"/>
        <end position="48"/>
    </location>
</feature>
<name>A0AA40DJ91_9PEZI</name>
<evidence type="ECO:0000256" key="1">
    <source>
        <dbReference type="ARBA" id="ARBA00022723"/>
    </source>
</evidence>
<feature type="domain" description="C2H2-type" evidence="7">
    <location>
        <begin position="103"/>
        <end position="132"/>
    </location>
</feature>
<dbReference type="GO" id="GO:0005634">
    <property type="term" value="C:nucleus"/>
    <property type="evidence" value="ECO:0007669"/>
    <property type="project" value="TreeGrafter"/>
</dbReference>
<evidence type="ECO:0000256" key="5">
    <source>
        <dbReference type="PROSITE-ProRule" id="PRU00042"/>
    </source>
</evidence>
<dbReference type="Proteomes" id="UP001172102">
    <property type="component" value="Unassembled WGS sequence"/>
</dbReference>
<keyword evidence="4" id="KW-0862">Zinc</keyword>
<keyword evidence="2" id="KW-0677">Repeat</keyword>
<dbReference type="SMART" id="SM00355">
    <property type="entry name" value="ZnF_C2H2"/>
    <property type="match status" value="6"/>
</dbReference>
<evidence type="ECO:0000256" key="3">
    <source>
        <dbReference type="ARBA" id="ARBA00022771"/>
    </source>
</evidence>
<dbReference type="AlphaFoldDB" id="A0AA40DJ91"/>
<evidence type="ECO:0000313" key="8">
    <source>
        <dbReference type="EMBL" id="KAK0702787.1"/>
    </source>
</evidence>
<gene>
    <name evidence="8" type="ORF">B0H67DRAFT_595103</name>
</gene>
<dbReference type="Pfam" id="PF12171">
    <property type="entry name" value="zf-C2H2_jaz"/>
    <property type="match status" value="1"/>
</dbReference>
<comment type="caution">
    <text evidence="8">The sequence shown here is derived from an EMBL/GenBank/DDBJ whole genome shotgun (WGS) entry which is preliminary data.</text>
</comment>
<dbReference type="GO" id="GO:0008270">
    <property type="term" value="F:zinc ion binding"/>
    <property type="evidence" value="ECO:0007669"/>
    <property type="project" value="UniProtKB-KW"/>
</dbReference>